<comment type="caution">
    <text evidence="9">The sequence shown here is derived from an EMBL/GenBank/DDBJ whole genome shotgun (WGS) entry which is preliminary data.</text>
</comment>
<gene>
    <name evidence="9" type="primary">Gr2a_0</name>
    <name evidence="9" type="ORF">Bhyg_13343</name>
</gene>
<keyword evidence="7 8" id="KW-0807">Transducer</keyword>
<accession>A0A9Q0MNA9</accession>
<dbReference type="EMBL" id="WJQU01000004">
    <property type="protein sequence ID" value="KAJ6634764.1"/>
    <property type="molecule type" value="Genomic_DNA"/>
</dbReference>
<keyword evidence="5 8" id="KW-0472">Membrane</keyword>
<keyword evidence="6 8" id="KW-0675">Receptor</keyword>
<evidence type="ECO:0000256" key="3">
    <source>
        <dbReference type="ARBA" id="ARBA00022692"/>
    </source>
</evidence>
<comment type="function">
    <text evidence="8">Gustatory receptor which mediates acceptance or avoidance behavior, depending on its substrates.</text>
</comment>
<feature type="transmembrane region" description="Helical" evidence="8">
    <location>
        <begin position="72"/>
        <end position="93"/>
    </location>
</feature>
<evidence type="ECO:0000256" key="8">
    <source>
        <dbReference type="RuleBase" id="RU363108"/>
    </source>
</evidence>
<dbReference type="InterPro" id="IPR013604">
    <property type="entry name" value="7TM_chemorcpt"/>
</dbReference>
<dbReference type="PANTHER" id="PTHR21143:SF133">
    <property type="entry name" value="GUSTATORY AND PHEROMONE RECEPTOR 32A-RELATED"/>
    <property type="match status" value="1"/>
</dbReference>
<proteinExistence type="inferred from homology"/>
<dbReference type="GO" id="GO:0030424">
    <property type="term" value="C:axon"/>
    <property type="evidence" value="ECO:0007669"/>
    <property type="project" value="TreeGrafter"/>
</dbReference>
<reference evidence="9" key="1">
    <citation type="submission" date="2022-07" db="EMBL/GenBank/DDBJ databases">
        <authorList>
            <person name="Trinca V."/>
            <person name="Uliana J.V.C."/>
            <person name="Torres T.T."/>
            <person name="Ward R.J."/>
            <person name="Monesi N."/>
        </authorList>
    </citation>
    <scope>NUCLEOTIDE SEQUENCE</scope>
    <source>
        <strain evidence="9">HSMRA1968</strain>
        <tissue evidence="9">Whole embryos</tissue>
    </source>
</reference>
<evidence type="ECO:0000256" key="5">
    <source>
        <dbReference type="ARBA" id="ARBA00023136"/>
    </source>
</evidence>
<keyword evidence="4 8" id="KW-1133">Transmembrane helix</keyword>
<evidence type="ECO:0000313" key="9">
    <source>
        <dbReference type="EMBL" id="KAJ6634764.1"/>
    </source>
</evidence>
<dbReference type="OrthoDB" id="6478931at2759"/>
<evidence type="ECO:0000256" key="1">
    <source>
        <dbReference type="ARBA" id="ARBA00004651"/>
    </source>
</evidence>
<dbReference type="AlphaFoldDB" id="A0A9Q0MNA9"/>
<comment type="caution">
    <text evidence="8">Lacks conserved residue(s) required for the propagation of feature annotation.</text>
</comment>
<evidence type="ECO:0000313" key="10">
    <source>
        <dbReference type="Proteomes" id="UP001151699"/>
    </source>
</evidence>
<protein>
    <recommendedName>
        <fullName evidence="8">Gustatory receptor</fullName>
    </recommendedName>
</protein>
<organism evidence="9 10">
    <name type="scientific">Pseudolycoriella hygida</name>
    <dbReference type="NCBI Taxonomy" id="35572"/>
    <lineage>
        <taxon>Eukaryota</taxon>
        <taxon>Metazoa</taxon>
        <taxon>Ecdysozoa</taxon>
        <taxon>Arthropoda</taxon>
        <taxon>Hexapoda</taxon>
        <taxon>Insecta</taxon>
        <taxon>Pterygota</taxon>
        <taxon>Neoptera</taxon>
        <taxon>Endopterygota</taxon>
        <taxon>Diptera</taxon>
        <taxon>Nematocera</taxon>
        <taxon>Sciaroidea</taxon>
        <taxon>Sciaridae</taxon>
        <taxon>Pseudolycoriella</taxon>
    </lineage>
</organism>
<sequence>MRKNTSKKSGANFNFLNYFSLFFGVNMIFKSKVKLNTLMNYFFIACNICLVLLANSLDLYSPYSSLCMRKSVPLAIAELIQILGLIASASIYFQVLFRKKSVSSAVRRLRYSDTLFLKLNIRFSYNKLNVMMRLSVVFTIILNLVVFAILCYHYGLTNVDVIALRLITNFHPIVIVYLTTLLDTYLCWLVRIKLHALELLLSELSEFKDTYRAECNWKVKLVQENTKIFFTDLIKISEIYEVLYEIIGDLNAVFGLSCLSSIALESISLTCHVFLLFKAATGLTNEGTKMEVVAQVLWILIYLVPLMLLIFVYYSTVLQANAVSMALNETVAGKRIDNPSMQLEMDLISLQLLHQRPYFTACGFFNIDMTLAYAIIGAVTTYLVILLQFNSQ</sequence>
<keyword evidence="3 8" id="KW-0812">Transmembrane</keyword>
<feature type="transmembrane region" description="Helical" evidence="8">
    <location>
        <begin position="130"/>
        <end position="152"/>
    </location>
</feature>
<comment type="subcellular location">
    <subcellularLocation>
        <location evidence="1 8">Cell membrane</location>
        <topology evidence="1 8">Multi-pass membrane protein</topology>
    </subcellularLocation>
</comment>
<dbReference type="GO" id="GO:0030425">
    <property type="term" value="C:dendrite"/>
    <property type="evidence" value="ECO:0007669"/>
    <property type="project" value="TreeGrafter"/>
</dbReference>
<keyword evidence="2 8" id="KW-1003">Cell membrane</keyword>
<dbReference type="Proteomes" id="UP001151699">
    <property type="component" value="Chromosome C"/>
</dbReference>
<dbReference type="Pfam" id="PF08395">
    <property type="entry name" value="7tm_7"/>
    <property type="match status" value="1"/>
</dbReference>
<feature type="transmembrane region" description="Helical" evidence="8">
    <location>
        <begin position="292"/>
        <end position="314"/>
    </location>
</feature>
<comment type="similarity">
    <text evidence="8">Belongs to the insect chemoreceptor superfamily. Gustatory receptor (GR) family.</text>
</comment>
<dbReference type="GO" id="GO:0007635">
    <property type="term" value="P:chemosensory behavior"/>
    <property type="evidence" value="ECO:0007669"/>
    <property type="project" value="TreeGrafter"/>
</dbReference>
<feature type="transmembrane region" description="Helical" evidence="8">
    <location>
        <begin position="41"/>
        <end position="60"/>
    </location>
</feature>
<feature type="transmembrane region" description="Helical" evidence="8">
    <location>
        <begin position="371"/>
        <end position="389"/>
    </location>
</feature>
<dbReference type="PANTHER" id="PTHR21143">
    <property type="entry name" value="INVERTEBRATE GUSTATORY RECEPTOR"/>
    <property type="match status" value="1"/>
</dbReference>
<feature type="transmembrane region" description="Helical" evidence="8">
    <location>
        <begin position="173"/>
        <end position="192"/>
    </location>
</feature>
<name>A0A9Q0MNA9_9DIPT</name>
<dbReference type="GO" id="GO:0008049">
    <property type="term" value="P:male courtship behavior"/>
    <property type="evidence" value="ECO:0007669"/>
    <property type="project" value="TreeGrafter"/>
</dbReference>
<dbReference type="GO" id="GO:0050909">
    <property type="term" value="P:sensory perception of taste"/>
    <property type="evidence" value="ECO:0007669"/>
    <property type="project" value="InterPro"/>
</dbReference>
<dbReference type="GO" id="GO:0043025">
    <property type="term" value="C:neuronal cell body"/>
    <property type="evidence" value="ECO:0007669"/>
    <property type="project" value="TreeGrafter"/>
</dbReference>
<evidence type="ECO:0000256" key="4">
    <source>
        <dbReference type="ARBA" id="ARBA00022989"/>
    </source>
</evidence>
<evidence type="ECO:0000256" key="6">
    <source>
        <dbReference type="ARBA" id="ARBA00023170"/>
    </source>
</evidence>
<keyword evidence="10" id="KW-1185">Reference proteome</keyword>
<evidence type="ECO:0000256" key="2">
    <source>
        <dbReference type="ARBA" id="ARBA00022475"/>
    </source>
</evidence>
<dbReference type="GO" id="GO:0007165">
    <property type="term" value="P:signal transduction"/>
    <property type="evidence" value="ECO:0007669"/>
    <property type="project" value="UniProtKB-KW"/>
</dbReference>
<dbReference type="GO" id="GO:0005886">
    <property type="term" value="C:plasma membrane"/>
    <property type="evidence" value="ECO:0007669"/>
    <property type="project" value="UniProtKB-SubCell"/>
</dbReference>
<evidence type="ECO:0000256" key="7">
    <source>
        <dbReference type="ARBA" id="ARBA00023224"/>
    </source>
</evidence>